<name>A0A7M2HAH0_9BURK</name>
<evidence type="ECO:0000313" key="2">
    <source>
        <dbReference type="Proteomes" id="UP000397656"/>
    </source>
</evidence>
<organism evidence="1 2">
    <name type="scientific">Cupriavidus basilensis</name>
    <dbReference type="NCBI Taxonomy" id="68895"/>
    <lineage>
        <taxon>Bacteria</taxon>
        <taxon>Pseudomonadati</taxon>
        <taxon>Pseudomonadota</taxon>
        <taxon>Betaproteobacteria</taxon>
        <taxon>Burkholderiales</taxon>
        <taxon>Burkholderiaceae</taxon>
        <taxon>Cupriavidus</taxon>
    </lineage>
</organism>
<dbReference type="EMBL" id="CP062806">
    <property type="protein sequence ID" value="QOT81991.1"/>
    <property type="molecule type" value="Genomic_DNA"/>
</dbReference>
<gene>
    <name evidence="1" type="ORF">F7R26_039030</name>
</gene>
<dbReference type="Proteomes" id="UP000397656">
    <property type="component" value="Plasmid pRK1-2"/>
</dbReference>
<dbReference type="GeneID" id="98406966"/>
<accession>A0A7M2HAH0</accession>
<dbReference type="RefSeq" id="WP_170301795.1">
    <property type="nucleotide sequence ID" value="NZ_CP062806.1"/>
</dbReference>
<keyword evidence="1" id="KW-0614">Plasmid</keyword>
<evidence type="ECO:0000313" key="1">
    <source>
        <dbReference type="EMBL" id="QOT81991.1"/>
    </source>
</evidence>
<protein>
    <recommendedName>
        <fullName evidence="3">General secretion pathway protein J</fullName>
    </recommendedName>
</protein>
<geneLocation type="plasmid" evidence="1 2">
    <name>pRK1-2</name>
</geneLocation>
<sequence length="207" mass="21843">MEMIIAIAILAIIAVVSWRSLDGIIRGQHAVADSMAETRSLDRLFAQLSYDLAEAVPDAQLGAGAIQFDGAQLHIVRALREPGQPTRWQVVGYRTADGILWRSISAPVASREAARAALEAPPSERQALVEHAVGLEVRGWIDPSGNLGNSANAISAGWAVRDGGVRPPPVMAGASPILPLNRVTGVEVVVLTGAPPTAYRRVLAPTP</sequence>
<proteinExistence type="predicted"/>
<reference evidence="1 2" key="1">
    <citation type="submission" date="2020-10" db="EMBL/GenBank/DDBJ databases">
        <title>Complete genome sequence of Cupriavidus basilensis CCUG 49340T.</title>
        <authorList>
            <person name="Salva-Serra F."/>
            <person name="Donoso R.A."/>
            <person name="Cho K.H."/>
            <person name="Yoo J.A."/>
            <person name="Lee K."/>
            <person name="Yoon S.-H."/>
            <person name="Perez-Pantoja D."/>
            <person name="Moore E.R.B."/>
        </authorList>
    </citation>
    <scope>NUCLEOTIDE SEQUENCE [LARGE SCALE GENOMIC DNA]</scope>
    <source>
        <strain evidence="2">CCUG 49340</strain>
        <plasmid evidence="1 2">pRK1-2</plasmid>
    </source>
</reference>
<evidence type="ECO:0008006" key="3">
    <source>
        <dbReference type="Google" id="ProtNLM"/>
    </source>
</evidence>
<dbReference type="AlphaFoldDB" id="A0A7M2HAH0"/>